<dbReference type="Proteomes" id="UP000798808">
    <property type="component" value="Unassembled WGS sequence"/>
</dbReference>
<sequence length="260" mass="29811">MKRIVFFSIWLLISTPLYSGEIVLSGTYQGKSVFVQNPFNHSTNAFCTKEVFVNDRKLFDAPQISAFKIDLTHLQLNDLVVIRITFDDGCMPRVVNPQVIQTPKRFQFVSSQSDNQAISWTTSGEVPGGQFIIERYESGRKQWEVMRSLLSKGRIGNNQYAVQANHHKGENRYRIRYEDPEGAVIYSVELDYTSTETPITFYPVVATTKLTLSDSTRYTITDYYGQLVKEGEGKEIIVSELGPGEYYLNIQNRKEKFVKK</sequence>
<gene>
    <name evidence="1" type="ORF">E1163_26300</name>
</gene>
<organism evidence="1 2">
    <name type="scientific">Fulvivirga kasyanovii</name>
    <dbReference type="NCBI Taxonomy" id="396812"/>
    <lineage>
        <taxon>Bacteria</taxon>
        <taxon>Pseudomonadati</taxon>
        <taxon>Bacteroidota</taxon>
        <taxon>Cytophagia</taxon>
        <taxon>Cytophagales</taxon>
        <taxon>Fulvivirgaceae</taxon>
        <taxon>Fulvivirga</taxon>
    </lineage>
</organism>
<name>A0ABW9RXS8_9BACT</name>
<evidence type="ECO:0000313" key="1">
    <source>
        <dbReference type="EMBL" id="MTI28496.1"/>
    </source>
</evidence>
<reference evidence="1 2" key="1">
    <citation type="submission" date="2019-02" db="EMBL/GenBank/DDBJ databases">
        <authorList>
            <person name="Goldberg S.R."/>
            <person name="Haltli B.A."/>
            <person name="Correa H."/>
            <person name="Russell K.G."/>
        </authorList>
    </citation>
    <scope>NUCLEOTIDE SEQUENCE [LARGE SCALE GENOMIC DNA]</scope>
    <source>
        <strain evidence="1 2">JCM 16186</strain>
    </source>
</reference>
<proteinExistence type="predicted"/>
<accession>A0ABW9RXS8</accession>
<dbReference type="EMBL" id="SMLW01000665">
    <property type="protein sequence ID" value="MTI28496.1"/>
    <property type="molecule type" value="Genomic_DNA"/>
</dbReference>
<evidence type="ECO:0000313" key="2">
    <source>
        <dbReference type="Proteomes" id="UP000798808"/>
    </source>
</evidence>
<dbReference type="RefSeq" id="WP_155176078.1">
    <property type="nucleotide sequence ID" value="NZ_BAAAFL010000053.1"/>
</dbReference>
<keyword evidence="2" id="KW-1185">Reference proteome</keyword>
<protein>
    <submittedName>
        <fullName evidence="1">T9SS C-terminal target domain-containing protein</fullName>
    </submittedName>
</protein>
<comment type="caution">
    <text evidence="1">The sequence shown here is derived from an EMBL/GenBank/DDBJ whole genome shotgun (WGS) entry which is preliminary data.</text>
</comment>